<reference evidence="2" key="1">
    <citation type="submission" date="2016-01" db="EMBL/GenBank/DDBJ databases">
        <authorList>
            <person name="Peeters C."/>
        </authorList>
    </citation>
    <scope>NUCLEOTIDE SEQUENCE</scope>
    <source>
        <strain evidence="2">LMG 29321</strain>
    </source>
</reference>
<dbReference type="OrthoDB" id="9130074at2"/>
<organism evidence="2 3">
    <name type="scientific">Caballeronia calidae</name>
    <dbReference type="NCBI Taxonomy" id="1777139"/>
    <lineage>
        <taxon>Bacteria</taxon>
        <taxon>Pseudomonadati</taxon>
        <taxon>Pseudomonadota</taxon>
        <taxon>Betaproteobacteria</taxon>
        <taxon>Burkholderiales</taxon>
        <taxon>Burkholderiaceae</taxon>
        <taxon>Caballeronia</taxon>
    </lineage>
</organism>
<sequence length="94" mass="10274">MCRVLLVLLAFCANATAADDRYQRRHHGNGEPRLPVVYDAQGKAVGFLEVYSGASGVFLNIEGRPVFLASVRPVAVKGWIESWRLSPTGNLGEM</sequence>
<name>A0A158CK66_9BURK</name>
<comment type="caution">
    <text evidence="2">The sequence shown here is derived from an EMBL/GenBank/DDBJ whole genome shotgun (WGS) entry which is preliminary data.</text>
</comment>
<dbReference type="EMBL" id="FCOX02000021">
    <property type="protein sequence ID" value="SAK82763.1"/>
    <property type="molecule type" value="Genomic_DNA"/>
</dbReference>
<dbReference type="RefSeq" id="WP_157697574.1">
    <property type="nucleotide sequence ID" value="NZ_FCOX02000021.1"/>
</dbReference>
<proteinExistence type="predicted"/>
<evidence type="ECO:0000256" key="1">
    <source>
        <dbReference type="SAM" id="SignalP"/>
    </source>
</evidence>
<feature type="chain" id="PRO_5007623145" evidence="1">
    <location>
        <begin position="18"/>
        <end position="94"/>
    </location>
</feature>
<dbReference type="AlphaFoldDB" id="A0A158CK66"/>
<feature type="signal peptide" evidence="1">
    <location>
        <begin position="1"/>
        <end position="17"/>
    </location>
</feature>
<protein>
    <submittedName>
        <fullName evidence="2">Uncharacterized protein</fullName>
    </submittedName>
</protein>
<keyword evidence="1" id="KW-0732">Signal</keyword>
<evidence type="ECO:0000313" key="2">
    <source>
        <dbReference type="EMBL" id="SAK82763.1"/>
    </source>
</evidence>
<dbReference type="Proteomes" id="UP000071859">
    <property type="component" value="Unassembled WGS sequence"/>
</dbReference>
<accession>A0A158CK66</accession>
<gene>
    <name evidence="2" type="ORF">AWB78_04046</name>
</gene>
<keyword evidence="3" id="KW-1185">Reference proteome</keyword>
<evidence type="ECO:0000313" key="3">
    <source>
        <dbReference type="Proteomes" id="UP000071859"/>
    </source>
</evidence>